<dbReference type="EMBL" id="L10127">
    <property type="protein sequence ID" value="AAA16883.1"/>
    <property type="molecule type" value="Unassigned_RNA"/>
</dbReference>
<feature type="region of interest" description="Disordered" evidence="1">
    <location>
        <begin position="71"/>
        <end position="121"/>
    </location>
</feature>
<accession>Q85286</accession>
<evidence type="ECO:0000313" key="2">
    <source>
        <dbReference type="EMBL" id="AAA16883.1"/>
    </source>
</evidence>
<reference evidence="2" key="1">
    <citation type="journal article" date="1993" name="Intervirology">
        <title>Characterization of the genome of molluscum contagiosum virus type 1 between the genome coordinates 0.045 and 0.075 by DNA nucleotide sequence analysis of a 5.6-kb HindIII/MluI DNA fragment.</title>
        <authorList>
            <person name="Hadasch R.P."/>
            <person name="Bugert J.J."/>
            <person name="Janssen W."/>
            <person name="Darai G."/>
        </authorList>
    </citation>
    <scope>NUCLEOTIDE SEQUENCE</scope>
</reference>
<organism evidence="2">
    <name type="scientific">Molluscum contagiosum virus subtype 1</name>
    <name type="common">MOCV</name>
    <name type="synonym">MCVI</name>
    <dbReference type="NCBI Taxonomy" id="10280"/>
    <lineage>
        <taxon>Viruses</taxon>
        <taxon>Varidnaviria</taxon>
        <taxon>Bamfordvirae</taxon>
        <taxon>Nucleocytoviricota</taxon>
        <taxon>Pokkesviricetes</taxon>
        <taxon>Chitovirales</taxon>
        <taxon>Poxviridae</taxon>
        <taxon>Chordopoxvirinae</taxon>
        <taxon>Molluscipoxvirus</taxon>
        <taxon>Molluscipoxvirus molluscum</taxon>
        <taxon>Molluscum contagiosum virus</taxon>
    </lineage>
</organism>
<feature type="compositionally biased region" description="Basic residues" evidence="1">
    <location>
        <begin position="79"/>
        <end position="100"/>
    </location>
</feature>
<sequence length="121" mass="13125">MCRISECIASSIISALFLAVASSATASARIPASCIWLEKCCALASDHTRSRTGTCRQRMQSTALFRAHSSSSVAAAMPARRRPSTRSRTRVRANARKPRRTVAAYAATSHSTSDMCMSERK</sequence>
<evidence type="ECO:0000256" key="1">
    <source>
        <dbReference type="SAM" id="MobiDB-lite"/>
    </source>
</evidence>
<protein>
    <submittedName>
        <fullName evidence="2">Molluscum contagiosum virus type 1 ORF1 and ORF2 DNA</fullName>
    </submittedName>
</protein>
<organismHost>
    <name type="scientific">Homo sapiens</name>
    <name type="common">Human</name>
    <dbReference type="NCBI Taxonomy" id="9606"/>
</organismHost>
<proteinExistence type="predicted"/>
<name>Q85286_MCV1</name>